<organism evidence="2 3">
    <name type="scientific">Talaromyces stipitatus (strain ATCC 10500 / CBS 375.48 / QM 6759 / NRRL 1006)</name>
    <name type="common">Penicillium stipitatum</name>
    <dbReference type="NCBI Taxonomy" id="441959"/>
    <lineage>
        <taxon>Eukaryota</taxon>
        <taxon>Fungi</taxon>
        <taxon>Dikarya</taxon>
        <taxon>Ascomycota</taxon>
        <taxon>Pezizomycotina</taxon>
        <taxon>Eurotiomycetes</taxon>
        <taxon>Eurotiomycetidae</taxon>
        <taxon>Eurotiales</taxon>
        <taxon>Trichocomaceae</taxon>
        <taxon>Talaromyces</taxon>
        <taxon>Talaromyces sect. Talaromyces</taxon>
    </lineage>
</organism>
<dbReference type="VEuPathDB" id="FungiDB:TSTA_023490"/>
<dbReference type="OMA" id="LRWISEG"/>
<dbReference type="eggNOG" id="ENOG502SWX9">
    <property type="taxonomic scope" value="Eukaryota"/>
</dbReference>
<name>B8M614_TALSN</name>
<dbReference type="EMBL" id="EQ962654">
    <property type="protein sequence ID" value="EED19014.1"/>
    <property type="molecule type" value="Genomic_DNA"/>
</dbReference>
<dbReference type="InParanoid" id="B8M614"/>
<evidence type="ECO:0000256" key="1">
    <source>
        <dbReference type="SAM" id="MobiDB-lite"/>
    </source>
</evidence>
<dbReference type="PhylomeDB" id="B8M614"/>
<dbReference type="Proteomes" id="UP000001745">
    <property type="component" value="Unassembled WGS sequence"/>
</dbReference>
<gene>
    <name evidence="2" type="ORF">TSTA_023490</name>
</gene>
<protein>
    <submittedName>
        <fullName evidence="2">Uncharacterized protein</fullName>
    </submittedName>
</protein>
<proteinExistence type="predicted"/>
<reference evidence="3" key="1">
    <citation type="journal article" date="2015" name="Genome Announc.">
        <title>Genome sequence of the AIDS-associated pathogen Penicillium marneffei (ATCC18224) and its near taxonomic relative Talaromyces stipitatus (ATCC10500).</title>
        <authorList>
            <person name="Nierman W.C."/>
            <person name="Fedorova-Abrams N.D."/>
            <person name="Andrianopoulos A."/>
        </authorList>
    </citation>
    <scope>NUCLEOTIDE SEQUENCE [LARGE SCALE GENOMIC DNA]</scope>
    <source>
        <strain evidence="3">ATCC 10500 / CBS 375.48 / QM 6759 / NRRL 1006</strain>
    </source>
</reference>
<sequence>MIIGRVDGTPHLNRISFFTRDVDQLPANPVLSIMHFTFHSGVDIADQSHLASIPWRKSLKYVSTIPGFQGLYWAPVDQPSSCQQIIVLIQWDSGRGWRCFQRSLGFSMMLGYIENISNRCIQLALPVDSLFTSQSCLELVSFQFSEAPSTDQIAGLRSKWNDIFSSYLSNALVESRLIHFCGEWLEVDKDSEDRFFVGLLFWKHCQANNNQDRIQPSDPQNLEKNIEEIRKDATNVVSASTTPLNHIPFKISTLQSLGRQPLSVPEIEHPLFQTPTEPEYNLDEFVLSSGQDRLQVESMIEARRGERIAGGPAGTWLEMGLLSEHHLPQRLEYNASPNMEMISFRAPIGDPQVESSFEHLRKELWGLGNCPDLFWGRDKEMEDGQSNTNLLFIQIEESKYPRPEFQARVQKSFQSFADRCGKALQDISYRSIVSPIRWGVHQNMDITIFDVSKNEWDQRSFEIAFSNFRETTAQHQIQRQPYGPYNAFMPTGQGWVVRHQDSSFDIHEPETVRQFMSYFNCEKEEGARKEWYGDFAQRAQTEYELLGHIVDCIRTVCTRITSHYLVMEKEDDWMIADKLKREEEKANKPPSPAPKSIFDLSWAKPPKKPDISFHVR</sequence>
<feature type="region of interest" description="Disordered" evidence="1">
    <location>
        <begin position="582"/>
        <end position="616"/>
    </location>
</feature>
<dbReference type="AlphaFoldDB" id="B8M614"/>
<evidence type="ECO:0000313" key="2">
    <source>
        <dbReference type="EMBL" id="EED19014.1"/>
    </source>
</evidence>
<evidence type="ECO:0000313" key="3">
    <source>
        <dbReference type="Proteomes" id="UP000001745"/>
    </source>
</evidence>
<dbReference type="GeneID" id="8109531"/>
<feature type="compositionally biased region" description="Basic and acidic residues" evidence="1">
    <location>
        <begin position="607"/>
        <end position="616"/>
    </location>
</feature>
<keyword evidence="3" id="KW-1185">Reference proteome</keyword>
<dbReference type="HOGENOM" id="CLU_032318_0_0_1"/>
<dbReference type="OrthoDB" id="4213040at2759"/>
<accession>B8M614</accession>
<dbReference type="RefSeq" id="XP_002479448.1">
    <property type="nucleotide sequence ID" value="XM_002479403.1"/>
</dbReference>